<name>A0A285MXA4_9FLAO</name>
<organism evidence="1 2">
    <name type="scientific">Flagellimonas pacifica</name>
    <dbReference type="NCBI Taxonomy" id="1247520"/>
    <lineage>
        <taxon>Bacteria</taxon>
        <taxon>Pseudomonadati</taxon>
        <taxon>Bacteroidota</taxon>
        <taxon>Flavobacteriia</taxon>
        <taxon>Flavobacteriales</taxon>
        <taxon>Flavobacteriaceae</taxon>
        <taxon>Flagellimonas</taxon>
    </lineage>
</organism>
<accession>A0A285MXA4</accession>
<proteinExistence type="predicted"/>
<dbReference type="EMBL" id="OBEH01000007">
    <property type="protein sequence ID" value="SNZ01728.1"/>
    <property type="molecule type" value="Genomic_DNA"/>
</dbReference>
<reference evidence="2" key="1">
    <citation type="submission" date="2017-09" db="EMBL/GenBank/DDBJ databases">
        <authorList>
            <person name="Varghese N."/>
            <person name="Submissions S."/>
        </authorList>
    </citation>
    <scope>NUCLEOTIDE SEQUENCE [LARGE SCALE GENOMIC DNA]</scope>
    <source>
        <strain evidence="2">DSM 25885</strain>
    </source>
</reference>
<sequence>MNEQILRELRNHSNSVFNRLNIELSEVLKRNFNELLEDSVNRMERERRTSSSDIETAKSAYTTFINQMYSHREKRIGQKDIVRYQSLTESKSSLCPLWPIC</sequence>
<evidence type="ECO:0000313" key="1">
    <source>
        <dbReference type="EMBL" id="SNZ01728.1"/>
    </source>
</evidence>
<gene>
    <name evidence="1" type="ORF">SAMN06265377_3570</name>
</gene>
<dbReference type="AlphaFoldDB" id="A0A285MXA4"/>
<evidence type="ECO:0000313" key="2">
    <source>
        <dbReference type="Proteomes" id="UP000219048"/>
    </source>
</evidence>
<keyword evidence="2" id="KW-1185">Reference proteome</keyword>
<dbReference type="OrthoDB" id="1495912at2"/>
<protein>
    <submittedName>
        <fullName evidence="1">Uncharacterized protein</fullName>
    </submittedName>
</protein>
<dbReference type="Proteomes" id="UP000219048">
    <property type="component" value="Unassembled WGS sequence"/>
</dbReference>
<dbReference type="RefSeq" id="WP_097047170.1">
    <property type="nucleotide sequence ID" value="NZ_OBEH01000007.1"/>
</dbReference>